<evidence type="ECO:0000313" key="1">
    <source>
        <dbReference type="EMBL" id="MBC5622660.1"/>
    </source>
</evidence>
<dbReference type="Proteomes" id="UP000646484">
    <property type="component" value="Unassembled WGS sequence"/>
</dbReference>
<dbReference type="Pfam" id="PF16132">
    <property type="entry name" value="DUF4843"/>
    <property type="match status" value="1"/>
</dbReference>
<gene>
    <name evidence="1" type="ORF">H8S64_16325</name>
</gene>
<protein>
    <submittedName>
        <fullName evidence="1">DUF4843 domain-containing protein</fullName>
    </submittedName>
</protein>
<accession>A0ABR7D5A1</accession>
<proteinExistence type="predicted"/>
<dbReference type="PROSITE" id="PS51257">
    <property type="entry name" value="PROKAR_LIPOPROTEIN"/>
    <property type="match status" value="1"/>
</dbReference>
<name>A0ABR7D5A1_9BACT</name>
<reference evidence="1 2" key="1">
    <citation type="submission" date="2020-08" db="EMBL/GenBank/DDBJ databases">
        <title>Genome public.</title>
        <authorList>
            <person name="Liu C."/>
            <person name="Sun Q."/>
        </authorList>
    </citation>
    <scope>NUCLEOTIDE SEQUENCE [LARGE SCALE GENOMIC DNA]</scope>
    <source>
        <strain evidence="1 2">NSJ-56</strain>
    </source>
</reference>
<evidence type="ECO:0000313" key="2">
    <source>
        <dbReference type="Proteomes" id="UP000646484"/>
    </source>
</evidence>
<organism evidence="1 2">
    <name type="scientific">Butyricimonas hominis</name>
    <dbReference type="NCBI Taxonomy" id="2763032"/>
    <lineage>
        <taxon>Bacteria</taxon>
        <taxon>Pseudomonadati</taxon>
        <taxon>Bacteroidota</taxon>
        <taxon>Bacteroidia</taxon>
        <taxon>Bacteroidales</taxon>
        <taxon>Odoribacteraceae</taxon>
        <taxon>Butyricimonas</taxon>
    </lineage>
</organism>
<dbReference type="InterPro" id="IPR032299">
    <property type="entry name" value="DUF4843"/>
</dbReference>
<dbReference type="RefSeq" id="WP_176554851.1">
    <property type="nucleotide sequence ID" value="NZ_JACOOH010000007.1"/>
</dbReference>
<comment type="caution">
    <text evidence="1">The sequence shown here is derived from an EMBL/GenBank/DDBJ whole genome shotgun (WGS) entry which is preliminary data.</text>
</comment>
<sequence length="229" mass="26068">MKKYIYILFLVLAITGCEKEEMETYVGFNYVQFVDSYADSTTLSFFFYPGQTELKYPLGVKLLGVMQGEDVHYKLRVVKEETTASLDMYDIPESQVLHAGNVTDNADILFKKSGELDMKAFRIVIDVVDSDEALAGETLYCRKVFWISNMIAQPEWWDADIVKSFLGTYSDEKFEEFIKIAGTGDLSGKSPDEKRALVLKFKYYLQKRIDDGDPVKELDGSNMTVPILG</sequence>
<keyword evidence="2" id="KW-1185">Reference proteome</keyword>
<dbReference type="EMBL" id="JACOOH010000007">
    <property type="protein sequence ID" value="MBC5622660.1"/>
    <property type="molecule type" value="Genomic_DNA"/>
</dbReference>